<evidence type="ECO:0000256" key="1">
    <source>
        <dbReference type="SAM" id="MobiDB-lite"/>
    </source>
</evidence>
<sequence>MANLQISPPPGFIVINEPERKKDNPPPGFVLVDKKPIGIQDPTVPLPPAGWKPQEQPQRQPQQAQP</sequence>
<reference evidence="2" key="1">
    <citation type="journal article" date="2015" name="Nature">
        <title>Complex archaea that bridge the gap between prokaryotes and eukaryotes.</title>
        <authorList>
            <person name="Spang A."/>
            <person name="Saw J.H."/>
            <person name="Jorgensen S.L."/>
            <person name="Zaremba-Niedzwiedzka K."/>
            <person name="Martijn J."/>
            <person name="Lind A.E."/>
            <person name="van Eijk R."/>
            <person name="Schleper C."/>
            <person name="Guy L."/>
            <person name="Ettema T.J."/>
        </authorList>
    </citation>
    <scope>NUCLEOTIDE SEQUENCE</scope>
</reference>
<name>A0A0F9EEH6_9ZZZZ</name>
<accession>A0A0F9EEH6</accession>
<protein>
    <submittedName>
        <fullName evidence="2">Uncharacterized protein</fullName>
    </submittedName>
</protein>
<dbReference type="AlphaFoldDB" id="A0A0F9EEH6"/>
<feature type="region of interest" description="Disordered" evidence="1">
    <location>
        <begin position="1"/>
        <end position="66"/>
    </location>
</feature>
<gene>
    <name evidence="2" type="ORF">LCGC14_2162720</name>
</gene>
<organism evidence="2">
    <name type="scientific">marine sediment metagenome</name>
    <dbReference type="NCBI Taxonomy" id="412755"/>
    <lineage>
        <taxon>unclassified sequences</taxon>
        <taxon>metagenomes</taxon>
        <taxon>ecological metagenomes</taxon>
    </lineage>
</organism>
<comment type="caution">
    <text evidence="2">The sequence shown here is derived from an EMBL/GenBank/DDBJ whole genome shotgun (WGS) entry which is preliminary data.</text>
</comment>
<feature type="compositionally biased region" description="Low complexity" evidence="1">
    <location>
        <begin position="53"/>
        <end position="66"/>
    </location>
</feature>
<feature type="non-terminal residue" evidence="2">
    <location>
        <position position="66"/>
    </location>
</feature>
<evidence type="ECO:0000313" key="2">
    <source>
        <dbReference type="EMBL" id="KKL64661.1"/>
    </source>
</evidence>
<proteinExistence type="predicted"/>
<dbReference type="EMBL" id="LAZR01027774">
    <property type="protein sequence ID" value="KKL64661.1"/>
    <property type="molecule type" value="Genomic_DNA"/>
</dbReference>